<dbReference type="Proteomes" id="UP000186336">
    <property type="component" value="Chromosome"/>
</dbReference>
<dbReference type="CDD" id="cd02516">
    <property type="entry name" value="CDP-ME_synthetase"/>
    <property type="match status" value="1"/>
</dbReference>
<gene>
    <name evidence="7" type="primary">ispD</name>
    <name evidence="8" type="ORF">BWR18_07800</name>
</gene>
<evidence type="ECO:0000256" key="4">
    <source>
        <dbReference type="ARBA" id="ARBA00022679"/>
    </source>
</evidence>
<dbReference type="RefSeq" id="WP_076630188.1">
    <property type="nucleotide sequence ID" value="NZ_CP019312.1"/>
</dbReference>
<feature type="site" description="Positions MEP for the nucleophilic attack" evidence="7">
    <location>
        <position position="148"/>
    </location>
</feature>
<dbReference type="SUPFAM" id="SSF53448">
    <property type="entry name" value="Nucleotide-diphospho-sugar transferases"/>
    <property type="match status" value="1"/>
</dbReference>
<accession>A0A1P8N0H9</accession>
<keyword evidence="5 7" id="KW-0548">Nucleotidyltransferase</keyword>
<dbReference type="PROSITE" id="PS01295">
    <property type="entry name" value="ISPD"/>
    <property type="match status" value="1"/>
</dbReference>
<dbReference type="OrthoDB" id="9804336at2"/>
<keyword evidence="9" id="KW-1185">Reference proteome</keyword>
<dbReference type="InterPro" id="IPR029044">
    <property type="entry name" value="Nucleotide-diphossugar_trans"/>
</dbReference>
<dbReference type="Gene3D" id="3.90.550.10">
    <property type="entry name" value="Spore Coat Polysaccharide Biosynthesis Protein SpsA, Chain A"/>
    <property type="match status" value="1"/>
</dbReference>
<evidence type="ECO:0000313" key="8">
    <source>
        <dbReference type="EMBL" id="APX13758.1"/>
    </source>
</evidence>
<dbReference type="Pfam" id="PF01128">
    <property type="entry name" value="IspD"/>
    <property type="match status" value="1"/>
</dbReference>
<dbReference type="AlphaFoldDB" id="A0A1P8N0H9"/>
<evidence type="ECO:0000256" key="2">
    <source>
        <dbReference type="ARBA" id="ARBA00004787"/>
    </source>
</evidence>
<protein>
    <recommendedName>
        <fullName evidence="7">2-C-methyl-D-erythritol 4-phosphate cytidylyltransferase</fullName>
        <ecNumber evidence="7">2.7.7.60</ecNumber>
    </recommendedName>
    <alternativeName>
        <fullName evidence="7">4-diphosphocytidyl-2C-methyl-D-erythritol synthase</fullName>
    </alternativeName>
    <alternativeName>
        <fullName evidence="7">MEP cytidylyltransferase</fullName>
        <shortName evidence="7">MCT</shortName>
    </alternativeName>
</protein>
<dbReference type="GO" id="GO:0050518">
    <property type="term" value="F:2-C-methyl-D-erythritol 4-phosphate cytidylyltransferase activity"/>
    <property type="evidence" value="ECO:0007669"/>
    <property type="project" value="UniProtKB-UniRule"/>
</dbReference>
<keyword evidence="6 7" id="KW-0414">Isoprene biosynthesis</keyword>
<proteinExistence type="inferred from homology"/>
<dbReference type="InterPro" id="IPR050088">
    <property type="entry name" value="IspD/TarI_cytidylyltransf_bact"/>
</dbReference>
<dbReference type="KEGG" id="tom:BWR18_07800"/>
<dbReference type="InterPro" id="IPR018294">
    <property type="entry name" value="ISPD_synthase_CS"/>
</dbReference>
<evidence type="ECO:0000256" key="5">
    <source>
        <dbReference type="ARBA" id="ARBA00022695"/>
    </source>
</evidence>
<comment type="similarity">
    <text evidence="3 7">Belongs to the IspD/TarI cytidylyltransferase family. IspD subfamily.</text>
</comment>
<evidence type="ECO:0000313" key="9">
    <source>
        <dbReference type="Proteomes" id="UP000186336"/>
    </source>
</evidence>
<dbReference type="InterPro" id="IPR034683">
    <property type="entry name" value="IspD/TarI"/>
</dbReference>
<evidence type="ECO:0000256" key="1">
    <source>
        <dbReference type="ARBA" id="ARBA00001282"/>
    </source>
</evidence>
<feature type="site" description="Positions MEP for the nucleophilic attack" evidence="7">
    <location>
        <position position="201"/>
    </location>
</feature>
<keyword evidence="4 7" id="KW-0808">Transferase</keyword>
<dbReference type="EMBL" id="CP019312">
    <property type="protein sequence ID" value="APX13758.1"/>
    <property type="molecule type" value="Genomic_DNA"/>
</dbReference>
<dbReference type="HAMAP" id="MF_00108">
    <property type="entry name" value="IspD"/>
    <property type="match status" value="1"/>
</dbReference>
<comment type="pathway">
    <text evidence="2 7">Isoprenoid biosynthesis; isopentenyl diphosphate biosynthesis via DXP pathway; isopentenyl diphosphate from 1-deoxy-D-xylulose 5-phosphate: step 2/6.</text>
</comment>
<organism evidence="8 9">
    <name type="scientific">Tateyamaria omphalii</name>
    <dbReference type="NCBI Taxonomy" id="299262"/>
    <lineage>
        <taxon>Bacteria</taxon>
        <taxon>Pseudomonadati</taxon>
        <taxon>Pseudomonadota</taxon>
        <taxon>Alphaproteobacteria</taxon>
        <taxon>Rhodobacterales</taxon>
        <taxon>Roseobacteraceae</taxon>
        <taxon>Tateyamaria</taxon>
    </lineage>
</organism>
<reference evidence="8 9" key="1">
    <citation type="submission" date="2017-01" db="EMBL/GenBank/DDBJ databases">
        <title>Complete genome of Tateyamaria omphalii DOK1-4 isolated from seawater in Dokdo.</title>
        <authorList>
            <person name="Kim J.H."/>
            <person name="Chi W.-J."/>
        </authorList>
    </citation>
    <scope>NUCLEOTIDE SEQUENCE [LARGE SCALE GENOMIC DNA]</scope>
    <source>
        <strain evidence="8 9">DOK1-4</strain>
    </source>
</reference>
<dbReference type="GO" id="GO:0019288">
    <property type="term" value="P:isopentenyl diphosphate biosynthetic process, methylerythritol 4-phosphate pathway"/>
    <property type="evidence" value="ECO:0007669"/>
    <property type="project" value="UniProtKB-UniRule"/>
</dbReference>
<sequence length="221" mass="22876">MNGAAAVIVAAGRGVRAGGDMPKQWQALSGRPIFAHTLDAFASHPGIAEIVLVINPQDRNMLAMLDMGTATLVEGGADRAASVRNGLDAVARSKMVLIHDVARPLVTAETISNVIAALDKTPGAAPALPVTDALWTGADGQVTGTQDRTGLYRAQTPQGFHLEAIRAAHAAHPGGAADDVEVARAHGLAVAIVPGDEDNLKITMPADFARADRILRGRDGH</sequence>
<dbReference type="PANTHER" id="PTHR32125">
    <property type="entry name" value="2-C-METHYL-D-ERYTHRITOL 4-PHOSPHATE CYTIDYLYLTRANSFERASE, CHLOROPLASTIC"/>
    <property type="match status" value="1"/>
</dbReference>
<evidence type="ECO:0000256" key="7">
    <source>
        <dbReference type="HAMAP-Rule" id="MF_00108"/>
    </source>
</evidence>
<comment type="function">
    <text evidence="7">Catalyzes the formation of 4-diphosphocytidyl-2-C-methyl-D-erythritol from CTP and 2-C-methyl-D-erythritol 4-phosphate (MEP).</text>
</comment>
<evidence type="ECO:0000256" key="3">
    <source>
        <dbReference type="ARBA" id="ARBA00009789"/>
    </source>
</evidence>
<evidence type="ECO:0000256" key="6">
    <source>
        <dbReference type="ARBA" id="ARBA00023229"/>
    </source>
</evidence>
<dbReference type="STRING" id="299262.BWR18_07800"/>
<feature type="site" description="Transition state stabilizer" evidence="7">
    <location>
        <position position="23"/>
    </location>
</feature>
<name>A0A1P8N0H9_9RHOB</name>
<feature type="site" description="Transition state stabilizer" evidence="7">
    <location>
        <position position="16"/>
    </location>
</feature>
<dbReference type="PANTHER" id="PTHR32125:SF4">
    <property type="entry name" value="2-C-METHYL-D-ERYTHRITOL 4-PHOSPHATE CYTIDYLYLTRANSFERASE, CHLOROPLASTIC"/>
    <property type="match status" value="1"/>
</dbReference>
<dbReference type="FunFam" id="3.90.550.10:FF:000003">
    <property type="entry name" value="2-C-methyl-D-erythritol 4-phosphate cytidylyltransferase"/>
    <property type="match status" value="1"/>
</dbReference>
<dbReference type="EC" id="2.7.7.60" evidence="7"/>
<dbReference type="InterPro" id="IPR001228">
    <property type="entry name" value="IspD"/>
</dbReference>
<dbReference type="NCBIfam" id="TIGR00453">
    <property type="entry name" value="ispD"/>
    <property type="match status" value="1"/>
</dbReference>
<comment type="catalytic activity">
    <reaction evidence="1 7">
        <text>2-C-methyl-D-erythritol 4-phosphate + CTP + H(+) = 4-CDP-2-C-methyl-D-erythritol + diphosphate</text>
        <dbReference type="Rhea" id="RHEA:13429"/>
        <dbReference type="ChEBI" id="CHEBI:15378"/>
        <dbReference type="ChEBI" id="CHEBI:33019"/>
        <dbReference type="ChEBI" id="CHEBI:37563"/>
        <dbReference type="ChEBI" id="CHEBI:57823"/>
        <dbReference type="ChEBI" id="CHEBI:58262"/>
        <dbReference type="EC" id="2.7.7.60"/>
    </reaction>
</comment>
<dbReference type="UniPathway" id="UPA00056">
    <property type="reaction ID" value="UER00093"/>
</dbReference>